<keyword evidence="2" id="KW-1185">Reference proteome</keyword>
<evidence type="ECO:0000313" key="2">
    <source>
        <dbReference type="Proteomes" id="UP000636888"/>
    </source>
</evidence>
<sequence>MNAMTLHQDETFASEINQDYIFLKTLTKIVGKPIKLDDLGQMKCKTFPDRDFIVLVHEPLNINKLVHNRKLQTEYAVRPESLSSFLYDNGAAEVDPTGHTVCKPKIDPLVARSQRIQAARMVPRTKYVWMQNSRGFWKKVLSEGLSLEQLRLCSAAS</sequence>
<proteinExistence type="predicted"/>
<dbReference type="EMBL" id="JAEMHM010000017">
    <property type="protein sequence ID" value="MBJ6726839.1"/>
    <property type="molecule type" value="Genomic_DNA"/>
</dbReference>
<protein>
    <submittedName>
        <fullName evidence="1">Uncharacterized protein</fullName>
    </submittedName>
</protein>
<dbReference type="Proteomes" id="UP000636888">
    <property type="component" value="Unassembled WGS sequence"/>
</dbReference>
<reference evidence="1" key="1">
    <citation type="submission" date="2020-12" db="EMBL/GenBank/DDBJ databases">
        <title>Geomonas sp. Red875, isolated from river sediment.</title>
        <authorList>
            <person name="Xu Z."/>
            <person name="Zhang Z."/>
            <person name="Masuda Y."/>
            <person name="Itoh H."/>
            <person name="Senoo K."/>
        </authorList>
    </citation>
    <scope>NUCLEOTIDE SEQUENCE</scope>
    <source>
        <strain evidence="1">Red875</strain>
    </source>
</reference>
<organism evidence="1 2">
    <name type="scientific">Geomesophilobacter sediminis</name>
    <dbReference type="NCBI Taxonomy" id="2798584"/>
    <lineage>
        <taxon>Bacteria</taxon>
        <taxon>Pseudomonadati</taxon>
        <taxon>Thermodesulfobacteriota</taxon>
        <taxon>Desulfuromonadia</taxon>
        <taxon>Geobacterales</taxon>
        <taxon>Geobacteraceae</taxon>
        <taxon>Geomesophilobacter</taxon>
    </lineage>
</organism>
<evidence type="ECO:0000313" key="1">
    <source>
        <dbReference type="EMBL" id="MBJ6726839.1"/>
    </source>
</evidence>
<dbReference type="RefSeq" id="WP_199385748.1">
    <property type="nucleotide sequence ID" value="NZ_JAEMHM010000017.1"/>
</dbReference>
<accession>A0A8J7SC56</accession>
<comment type="caution">
    <text evidence="1">The sequence shown here is derived from an EMBL/GenBank/DDBJ whole genome shotgun (WGS) entry which is preliminary data.</text>
</comment>
<name>A0A8J7SC56_9BACT</name>
<gene>
    <name evidence="1" type="ORF">JFN93_19185</name>
</gene>
<dbReference type="AlphaFoldDB" id="A0A8J7SC56"/>